<dbReference type="HOGENOM" id="CLU_096789_0_0_6"/>
<dbReference type="EMBL" id="JH600070">
    <property type="protein sequence ID" value="EIJ42563.1"/>
    <property type="molecule type" value="Genomic_DNA"/>
</dbReference>
<evidence type="ECO:0008006" key="3">
    <source>
        <dbReference type="Google" id="ProtNLM"/>
    </source>
</evidence>
<dbReference type="STRING" id="395493.BegalDRAFT_1685"/>
<dbReference type="RefSeq" id="WP_002685621.1">
    <property type="nucleotide sequence ID" value="NZ_JH600070.1"/>
</dbReference>
<protein>
    <recommendedName>
        <fullName evidence="3">Methyltransferase family protein</fullName>
    </recommendedName>
</protein>
<organism evidence="1 2">
    <name type="scientific">Beggiatoa alba B18LD</name>
    <dbReference type="NCBI Taxonomy" id="395493"/>
    <lineage>
        <taxon>Bacteria</taxon>
        <taxon>Pseudomonadati</taxon>
        <taxon>Pseudomonadota</taxon>
        <taxon>Gammaproteobacteria</taxon>
        <taxon>Thiotrichales</taxon>
        <taxon>Thiotrichaceae</taxon>
        <taxon>Beggiatoa</taxon>
    </lineage>
</organism>
<sequence>MLTIDALLARFPKQRPPLPMAYQTIYHQHYKSNRDGGSQASRFAHRFERWMHQQIAEDCANTRKSYTTLEIGAGTLNHLPYEPQQPIYDVVEPYTALYENSPHRQQVRHFFRDIMTVTERYQRIISIATFEHLEHLPLVIAQSGLLLNPDGVLRVAIPAEGGILWRLAWQISTGVEFRLKYKLDYGVLMRHEHINTWQEIQTLLTHCFTKVDRRLYGISPQLSLYHVYLCQHPHLDRCQTIRQTYRPQN</sequence>
<keyword evidence="2" id="KW-1185">Reference proteome</keyword>
<dbReference type="SUPFAM" id="SSF53335">
    <property type="entry name" value="S-adenosyl-L-methionine-dependent methyltransferases"/>
    <property type="match status" value="1"/>
</dbReference>
<dbReference type="eggNOG" id="COG2230">
    <property type="taxonomic scope" value="Bacteria"/>
</dbReference>
<reference evidence="1 2" key="1">
    <citation type="submission" date="2011-11" db="EMBL/GenBank/DDBJ databases">
        <title>Improved High-Quality Draft sequence of Beggiatoa alba B18lD.</title>
        <authorList>
            <consortium name="US DOE Joint Genome Institute"/>
            <person name="Lucas S."/>
            <person name="Han J."/>
            <person name="Lapidus A."/>
            <person name="Cheng J.-F."/>
            <person name="Goodwin L."/>
            <person name="Pitluck S."/>
            <person name="Peters L."/>
            <person name="Mikhailova N."/>
            <person name="Held B."/>
            <person name="Detter J.C."/>
            <person name="Han C."/>
            <person name="Tapia R."/>
            <person name="Land M."/>
            <person name="Hauser L."/>
            <person name="Kyrpides N."/>
            <person name="Ivanova N."/>
            <person name="Pagani I."/>
            <person name="Samuel K."/>
            <person name="Teske A."/>
            <person name="Mueller J."/>
            <person name="Woyke T."/>
        </authorList>
    </citation>
    <scope>NUCLEOTIDE SEQUENCE [LARGE SCALE GENOMIC DNA]</scope>
    <source>
        <strain evidence="1 2">B18LD</strain>
    </source>
</reference>
<evidence type="ECO:0000313" key="1">
    <source>
        <dbReference type="EMBL" id="EIJ42563.1"/>
    </source>
</evidence>
<accession>I3CG20</accession>
<dbReference type="Proteomes" id="UP000005744">
    <property type="component" value="Unassembled WGS sequence"/>
</dbReference>
<dbReference type="Gene3D" id="3.40.50.150">
    <property type="entry name" value="Vaccinia Virus protein VP39"/>
    <property type="match status" value="1"/>
</dbReference>
<name>I3CG20_9GAMM</name>
<dbReference type="AlphaFoldDB" id="I3CG20"/>
<dbReference type="InterPro" id="IPR029063">
    <property type="entry name" value="SAM-dependent_MTases_sf"/>
</dbReference>
<evidence type="ECO:0000313" key="2">
    <source>
        <dbReference type="Proteomes" id="UP000005744"/>
    </source>
</evidence>
<gene>
    <name evidence="1" type="ORF">BegalDRAFT_1685</name>
</gene>
<proteinExistence type="predicted"/>